<comment type="function">
    <text evidence="8">Involved in the cellular defense against the biological effects of O6-methylguanine (O6-MeG) and O4-methylthymine (O4-MeT) in DNA. Repairs the methylated nucleobase in DNA by stoichiometrically transferring the methyl group to a cysteine residue in the enzyme. This is a suicide reaction: the enzyme is irreversibly inactivated.</text>
</comment>
<dbReference type="EMBL" id="BAABJO010000027">
    <property type="protein sequence ID" value="GAA5133356.1"/>
    <property type="molecule type" value="Genomic_DNA"/>
</dbReference>
<dbReference type="PROSITE" id="PS00374">
    <property type="entry name" value="MGMT"/>
    <property type="match status" value="1"/>
</dbReference>
<dbReference type="InterPro" id="IPR023546">
    <property type="entry name" value="MGMT"/>
</dbReference>
<dbReference type="PANTHER" id="PTHR10815:SF13">
    <property type="entry name" value="METHYLATED-DNA--PROTEIN-CYSTEINE METHYLTRANSFERASE"/>
    <property type="match status" value="1"/>
</dbReference>
<organism evidence="12 13">
    <name type="scientific">Pseudonocardia adelaidensis</name>
    <dbReference type="NCBI Taxonomy" id="648754"/>
    <lineage>
        <taxon>Bacteria</taxon>
        <taxon>Bacillati</taxon>
        <taxon>Actinomycetota</taxon>
        <taxon>Actinomycetes</taxon>
        <taxon>Pseudonocardiales</taxon>
        <taxon>Pseudonocardiaceae</taxon>
        <taxon>Pseudonocardia</taxon>
    </lineage>
</organism>
<feature type="domain" description="Methylated-DNA-[protein]-cysteine S-methyltransferase DNA binding" evidence="10">
    <location>
        <begin position="152"/>
        <end position="230"/>
    </location>
</feature>
<keyword evidence="6 8" id="KW-0234">DNA repair</keyword>
<dbReference type="SUPFAM" id="SSF46767">
    <property type="entry name" value="Methylated DNA-protein cysteine methyltransferase, C-terminal domain"/>
    <property type="match status" value="1"/>
</dbReference>
<comment type="miscellaneous">
    <text evidence="8">This enzyme catalyzes only one turnover and therefore is not strictly catalytic. According to one definition, an enzyme is a biocatalyst that acts repeatedly and over many reaction cycles.</text>
</comment>
<evidence type="ECO:0000256" key="7">
    <source>
        <dbReference type="ARBA" id="ARBA00049348"/>
    </source>
</evidence>
<gene>
    <name evidence="12" type="ORF">GCM10023320_59370</name>
</gene>
<evidence type="ECO:0000256" key="2">
    <source>
        <dbReference type="ARBA" id="ARBA00022490"/>
    </source>
</evidence>
<dbReference type="NCBIfam" id="TIGR00589">
    <property type="entry name" value="ogt"/>
    <property type="match status" value="1"/>
</dbReference>
<keyword evidence="4 8" id="KW-0808">Transferase</keyword>
<dbReference type="InterPro" id="IPR036631">
    <property type="entry name" value="MGMT_N_sf"/>
</dbReference>
<dbReference type="InterPro" id="IPR008332">
    <property type="entry name" value="MethylG_MeTrfase_N"/>
</dbReference>
<keyword evidence="3 8" id="KW-0489">Methyltransferase</keyword>
<keyword evidence="2 8" id="KW-0963">Cytoplasm</keyword>
<feature type="domain" description="Methylguanine DNA methyltransferase ribonuclease-like" evidence="11">
    <location>
        <begin position="70"/>
        <end position="145"/>
    </location>
</feature>
<evidence type="ECO:0000256" key="9">
    <source>
        <dbReference type="SAM" id="MobiDB-lite"/>
    </source>
</evidence>
<feature type="active site" description="Nucleophile; methyl group acceptor" evidence="8">
    <location>
        <position position="202"/>
    </location>
</feature>
<evidence type="ECO:0000259" key="11">
    <source>
        <dbReference type="Pfam" id="PF02870"/>
    </source>
</evidence>
<comment type="caution">
    <text evidence="12">The sequence shown here is derived from an EMBL/GenBank/DDBJ whole genome shotgun (WGS) entry which is preliminary data.</text>
</comment>
<dbReference type="InterPro" id="IPR001497">
    <property type="entry name" value="MethylDNA_cys_MeTrfase_AS"/>
</dbReference>
<dbReference type="Pfam" id="PF02870">
    <property type="entry name" value="Methyltransf_1N"/>
    <property type="match status" value="1"/>
</dbReference>
<dbReference type="InterPro" id="IPR014048">
    <property type="entry name" value="MethylDNA_cys_MeTrfase_DNA-bd"/>
</dbReference>
<evidence type="ECO:0000313" key="12">
    <source>
        <dbReference type="EMBL" id="GAA5133356.1"/>
    </source>
</evidence>
<dbReference type="CDD" id="cd06445">
    <property type="entry name" value="ATase"/>
    <property type="match status" value="1"/>
</dbReference>
<keyword evidence="5 8" id="KW-0227">DNA damage</keyword>
<comment type="catalytic activity">
    <reaction evidence="1 8">
        <text>a 4-O-methyl-thymidine in DNA + L-cysteinyl-[protein] = a thymidine in DNA + S-methyl-L-cysteinyl-[protein]</text>
        <dbReference type="Rhea" id="RHEA:53428"/>
        <dbReference type="Rhea" id="RHEA-COMP:10131"/>
        <dbReference type="Rhea" id="RHEA-COMP:10132"/>
        <dbReference type="Rhea" id="RHEA-COMP:13555"/>
        <dbReference type="Rhea" id="RHEA-COMP:13556"/>
        <dbReference type="ChEBI" id="CHEBI:29950"/>
        <dbReference type="ChEBI" id="CHEBI:82612"/>
        <dbReference type="ChEBI" id="CHEBI:137386"/>
        <dbReference type="ChEBI" id="CHEBI:137387"/>
        <dbReference type="EC" id="2.1.1.63"/>
    </reaction>
</comment>
<keyword evidence="13" id="KW-1185">Reference proteome</keyword>
<reference evidence="13" key="1">
    <citation type="journal article" date="2019" name="Int. J. Syst. Evol. Microbiol.">
        <title>The Global Catalogue of Microorganisms (GCM) 10K type strain sequencing project: providing services to taxonomists for standard genome sequencing and annotation.</title>
        <authorList>
            <consortium name="The Broad Institute Genomics Platform"/>
            <consortium name="The Broad Institute Genome Sequencing Center for Infectious Disease"/>
            <person name="Wu L."/>
            <person name="Ma J."/>
        </authorList>
    </citation>
    <scope>NUCLEOTIDE SEQUENCE [LARGE SCALE GENOMIC DNA]</scope>
    <source>
        <strain evidence="13">JCM 18302</strain>
    </source>
</reference>
<dbReference type="SUPFAM" id="SSF53155">
    <property type="entry name" value="Methylated DNA-protein cysteine methyltransferase domain"/>
    <property type="match status" value="1"/>
</dbReference>
<protein>
    <recommendedName>
        <fullName evidence="8">Methylated-DNA--protein-cysteine methyltransferase</fullName>
        <ecNumber evidence="8">2.1.1.63</ecNumber>
    </recommendedName>
    <alternativeName>
        <fullName evidence="8">6-O-methylguanine-DNA methyltransferase</fullName>
        <shortName evidence="8">MGMT</shortName>
    </alternativeName>
    <alternativeName>
        <fullName evidence="8">O-6-methylguanine-DNA-alkyltransferase</fullName>
    </alternativeName>
</protein>
<evidence type="ECO:0000256" key="6">
    <source>
        <dbReference type="ARBA" id="ARBA00023204"/>
    </source>
</evidence>
<comment type="subcellular location">
    <subcellularLocation>
        <location evidence="8">Cytoplasm</location>
    </subcellularLocation>
</comment>
<sequence length="232" mass="24569">MRPGGPPPTASPPSAAPTRVRPPERGLPMRTDDDAPDRLARAYSVDPDDLSRLHARLAAAAEAAGTLDVAYRTVDSPVGALLLAATARGLVRLAYASEGHDVVLQNLADRISPRVLHAPDRLDETARELDEYFTGARRRFDVALDWRLSAGFRAVVLHRLPDIGYGQTVTYSAVAALAGNPRAVRAVGSACATNPIPIVVPCHRVVRSDGRMGGYSGGPEAKRTLLGLEAGA</sequence>
<dbReference type="InterPro" id="IPR036388">
    <property type="entry name" value="WH-like_DNA-bd_sf"/>
</dbReference>
<evidence type="ECO:0000259" key="10">
    <source>
        <dbReference type="Pfam" id="PF01035"/>
    </source>
</evidence>
<dbReference type="Gene3D" id="3.30.160.70">
    <property type="entry name" value="Methylated DNA-protein cysteine methyltransferase domain"/>
    <property type="match status" value="1"/>
</dbReference>
<dbReference type="Pfam" id="PF01035">
    <property type="entry name" value="DNA_binding_1"/>
    <property type="match status" value="1"/>
</dbReference>
<feature type="region of interest" description="Disordered" evidence="9">
    <location>
        <begin position="1"/>
        <end position="36"/>
    </location>
</feature>
<dbReference type="PANTHER" id="PTHR10815">
    <property type="entry name" value="METHYLATED-DNA--PROTEIN-CYSTEINE METHYLTRANSFERASE"/>
    <property type="match status" value="1"/>
</dbReference>
<comment type="similarity">
    <text evidence="8">Belongs to the MGMT family.</text>
</comment>
<dbReference type="InterPro" id="IPR036217">
    <property type="entry name" value="MethylDNA_cys_MeTrfase_DNAb"/>
</dbReference>
<evidence type="ECO:0000256" key="5">
    <source>
        <dbReference type="ARBA" id="ARBA00022763"/>
    </source>
</evidence>
<dbReference type="HAMAP" id="MF_00772">
    <property type="entry name" value="OGT"/>
    <property type="match status" value="1"/>
</dbReference>
<name>A0ABP9NZ86_9PSEU</name>
<dbReference type="EC" id="2.1.1.63" evidence="8"/>
<proteinExistence type="inferred from homology"/>
<comment type="catalytic activity">
    <reaction evidence="7 8">
        <text>a 6-O-methyl-2'-deoxyguanosine in DNA + L-cysteinyl-[protein] = S-methyl-L-cysteinyl-[protein] + a 2'-deoxyguanosine in DNA</text>
        <dbReference type="Rhea" id="RHEA:24000"/>
        <dbReference type="Rhea" id="RHEA-COMP:10131"/>
        <dbReference type="Rhea" id="RHEA-COMP:10132"/>
        <dbReference type="Rhea" id="RHEA-COMP:11367"/>
        <dbReference type="Rhea" id="RHEA-COMP:11368"/>
        <dbReference type="ChEBI" id="CHEBI:29950"/>
        <dbReference type="ChEBI" id="CHEBI:82612"/>
        <dbReference type="ChEBI" id="CHEBI:85445"/>
        <dbReference type="ChEBI" id="CHEBI:85448"/>
        <dbReference type="EC" id="2.1.1.63"/>
    </reaction>
</comment>
<evidence type="ECO:0000256" key="4">
    <source>
        <dbReference type="ARBA" id="ARBA00022679"/>
    </source>
</evidence>
<evidence type="ECO:0000313" key="13">
    <source>
        <dbReference type="Proteomes" id="UP001500804"/>
    </source>
</evidence>
<evidence type="ECO:0000256" key="3">
    <source>
        <dbReference type="ARBA" id="ARBA00022603"/>
    </source>
</evidence>
<dbReference type="Gene3D" id="1.10.10.10">
    <property type="entry name" value="Winged helix-like DNA-binding domain superfamily/Winged helix DNA-binding domain"/>
    <property type="match status" value="1"/>
</dbReference>
<accession>A0ABP9NZ86</accession>
<dbReference type="Proteomes" id="UP001500804">
    <property type="component" value="Unassembled WGS sequence"/>
</dbReference>
<evidence type="ECO:0000256" key="8">
    <source>
        <dbReference type="HAMAP-Rule" id="MF_00772"/>
    </source>
</evidence>
<feature type="compositionally biased region" description="Pro residues" evidence="9">
    <location>
        <begin position="1"/>
        <end position="15"/>
    </location>
</feature>
<evidence type="ECO:0000256" key="1">
    <source>
        <dbReference type="ARBA" id="ARBA00001286"/>
    </source>
</evidence>